<dbReference type="SUPFAM" id="SSF47473">
    <property type="entry name" value="EF-hand"/>
    <property type="match status" value="1"/>
</dbReference>
<comment type="caution">
    <text evidence="4">The sequence shown here is derived from an EMBL/GenBank/DDBJ whole genome shotgun (WGS) entry which is preliminary data.</text>
</comment>
<evidence type="ECO:0000313" key="5">
    <source>
        <dbReference type="Proteomes" id="UP000655225"/>
    </source>
</evidence>
<keyword evidence="5" id="KW-1185">Reference proteome</keyword>
<evidence type="ECO:0000313" key="4">
    <source>
        <dbReference type="EMBL" id="KAF8405040.1"/>
    </source>
</evidence>
<organism evidence="4 5">
    <name type="scientific">Tetracentron sinense</name>
    <name type="common">Spur-leaf</name>
    <dbReference type="NCBI Taxonomy" id="13715"/>
    <lineage>
        <taxon>Eukaryota</taxon>
        <taxon>Viridiplantae</taxon>
        <taxon>Streptophyta</taxon>
        <taxon>Embryophyta</taxon>
        <taxon>Tracheophyta</taxon>
        <taxon>Spermatophyta</taxon>
        <taxon>Magnoliopsida</taxon>
        <taxon>Trochodendrales</taxon>
        <taxon>Trochodendraceae</taxon>
        <taxon>Tetracentron</taxon>
    </lineage>
</organism>
<accession>A0A834ZGN4</accession>
<dbReference type="InterPro" id="IPR050145">
    <property type="entry name" value="Centrin_CML-like"/>
</dbReference>
<feature type="domain" description="EF-hand" evidence="3">
    <location>
        <begin position="18"/>
        <end position="53"/>
    </location>
</feature>
<dbReference type="OrthoDB" id="1914225at2759"/>
<dbReference type="InterPro" id="IPR002048">
    <property type="entry name" value="EF_hand_dom"/>
</dbReference>
<dbReference type="Gene3D" id="1.10.238.10">
    <property type="entry name" value="EF-hand"/>
    <property type="match status" value="2"/>
</dbReference>
<dbReference type="GO" id="GO:0005509">
    <property type="term" value="F:calcium ion binding"/>
    <property type="evidence" value="ECO:0007669"/>
    <property type="project" value="InterPro"/>
</dbReference>
<dbReference type="OMA" id="IRHIDAN"/>
<dbReference type="Proteomes" id="UP000655225">
    <property type="component" value="Unassembled WGS sequence"/>
</dbReference>
<protein>
    <recommendedName>
        <fullName evidence="3">EF-hand domain-containing protein</fullName>
    </recommendedName>
</protein>
<dbReference type="InterPro" id="IPR011992">
    <property type="entry name" value="EF-hand-dom_pair"/>
</dbReference>
<reference evidence="4 5" key="1">
    <citation type="submission" date="2020-04" db="EMBL/GenBank/DDBJ databases">
        <title>Plant Genome Project.</title>
        <authorList>
            <person name="Zhang R.-G."/>
        </authorList>
    </citation>
    <scope>NUCLEOTIDE SEQUENCE [LARGE SCALE GENOMIC DNA]</scope>
    <source>
        <strain evidence="4">YNK0</strain>
        <tissue evidence="4">Leaf</tissue>
    </source>
</reference>
<dbReference type="SMART" id="SM00054">
    <property type="entry name" value="EFh"/>
    <property type="match status" value="4"/>
</dbReference>
<dbReference type="PROSITE" id="PS50222">
    <property type="entry name" value="EF_HAND_2"/>
    <property type="match status" value="2"/>
</dbReference>
<keyword evidence="1" id="KW-0677">Repeat</keyword>
<dbReference type="PROSITE" id="PS00018">
    <property type="entry name" value="EF_HAND_1"/>
    <property type="match status" value="4"/>
</dbReference>
<evidence type="ECO:0000259" key="3">
    <source>
        <dbReference type="PROSITE" id="PS50222"/>
    </source>
</evidence>
<proteinExistence type="predicted"/>
<dbReference type="AlphaFoldDB" id="A0A834ZGN4"/>
<evidence type="ECO:0000256" key="1">
    <source>
        <dbReference type="ARBA" id="ARBA00022737"/>
    </source>
</evidence>
<dbReference type="Pfam" id="PF13499">
    <property type="entry name" value="EF-hand_7"/>
    <property type="match status" value="1"/>
</dbReference>
<dbReference type="PANTHER" id="PTHR23050">
    <property type="entry name" value="CALCIUM BINDING PROTEIN"/>
    <property type="match status" value="1"/>
</dbReference>
<dbReference type="EMBL" id="JABCRI010000006">
    <property type="protein sequence ID" value="KAF8405040.1"/>
    <property type="molecule type" value="Genomic_DNA"/>
</dbReference>
<dbReference type="Pfam" id="PF13405">
    <property type="entry name" value="EF-hand_6"/>
    <property type="match status" value="1"/>
</dbReference>
<name>A0A834ZGN4_TETSI</name>
<sequence>MPVFGTTYSNCNQSKCPPGSERFRDWVRSLDTNGDGQLSRQELHDAIRKLGLWFCGWRVRRAFAHADTDKNGFITEEEIVELENMPPYGNRKDLPAGPDERFRNWVRSIDTNGDGKISRQELQEAIRKLGLWFSFWRASRAFAHTDTDKNGFITEEEITELEKYAIKKQWPIVTS</sequence>
<gene>
    <name evidence="4" type="ORF">HHK36_009937</name>
</gene>
<dbReference type="CDD" id="cd00051">
    <property type="entry name" value="EFh"/>
    <property type="match status" value="3"/>
</dbReference>
<evidence type="ECO:0000256" key="2">
    <source>
        <dbReference type="ARBA" id="ARBA00022837"/>
    </source>
</evidence>
<feature type="domain" description="EF-hand" evidence="3">
    <location>
        <begin position="97"/>
        <end position="132"/>
    </location>
</feature>
<dbReference type="InterPro" id="IPR018247">
    <property type="entry name" value="EF_Hand_1_Ca_BS"/>
</dbReference>
<keyword evidence="2" id="KW-0106">Calcium</keyword>